<dbReference type="EMBL" id="JAUHHV010000001">
    <property type="protein sequence ID" value="KAK1438320.1"/>
    <property type="molecule type" value="Genomic_DNA"/>
</dbReference>
<dbReference type="AlphaFoldDB" id="A0AAD8L9K9"/>
<protein>
    <submittedName>
        <fullName evidence="1">Uncharacterized protein</fullName>
    </submittedName>
</protein>
<accession>A0AAD8L9K9</accession>
<evidence type="ECO:0000313" key="1">
    <source>
        <dbReference type="EMBL" id="KAK1438320.1"/>
    </source>
</evidence>
<organism evidence="1 2">
    <name type="scientific">Tagetes erecta</name>
    <name type="common">African marigold</name>
    <dbReference type="NCBI Taxonomy" id="13708"/>
    <lineage>
        <taxon>Eukaryota</taxon>
        <taxon>Viridiplantae</taxon>
        <taxon>Streptophyta</taxon>
        <taxon>Embryophyta</taxon>
        <taxon>Tracheophyta</taxon>
        <taxon>Spermatophyta</taxon>
        <taxon>Magnoliopsida</taxon>
        <taxon>eudicotyledons</taxon>
        <taxon>Gunneridae</taxon>
        <taxon>Pentapetalae</taxon>
        <taxon>asterids</taxon>
        <taxon>campanulids</taxon>
        <taxon>Asterales</taxon>
        <taxon>Asteraceae</taxon>
        <taxon>Asteroideae</taxon>
        <taxon>Heliantheae alliance</taxon>
        <taxon>Tageteae</taxon>
        <taxon>Tagetes</taxon>
    </lineage>
</organism>
<evidence type="ECO:0000313" key="2">
    <source>
        <dbReference type="Proteomes" id="UP001229421"/>
    </source>
</evidence>
<reference evidence="1" key="1">
    <citation type="journal article" date="2023" name="bioRxiv">
        <title>Improved chromosome-level genome assembly for marigold (Tagetes erecta).</title>
        <authorList>
            <person name="Jiang F."/>
            <person name="Yuan L."/>
            <person name="Wang S."/>
            <person name="Wang H."/>
            <person name="Xu D."/>
            <person name="Wang A."/>
            <person name="Fan W."/>
        </authorList>
    </citation>
    <scope>NUCLEOTIDE SEQUENCE</scope>
    <source>
        <strain evidence="1">WSJ</strain>
        <tissue evidence="1">Leaf</tissue>
    </source>
</reference>
<gene>
    <name evidence="1" type="ORF">QVD17_04127</name>
</gene>
<proteinExistence type="predicted"/>
<comment type="caution">
    <text evidence="1">The sequence shown here is derived from an EMBL/GenBank/DDBJ whole genome shotgun (WGS) entry which is preliminary data.</text>
</comment>
<keyword evidence="2" id="KW-1185">Reference proteome</keyword>
<name>A0AAD8L9K9_TARER</name>
<sequence length="112" mass="12686">MWLCYYCFEGVGCYCYCYCYGNGAGSSEYLNLRLDQKMRRLLVFLLTHIVAAADDADAVVAAADTVVVVVVGSLRLVSINFPNPNHGGDDLDHQLVLMMFSMFWRWVWCLVD</sequence>
<dbReference type="Proteomes" id="UP001229421">
    <property type="component" value="Unassembled WGS sequence"/>
</dbReference>